<feature type="non-terminal residue" evidence="3">
    <location>
        <position position="166"/>
    </location>
</feature>
<feature type="transmembrane region" description="Helical" evidence="2">
    <location>
        <begin position="6"/>
        <end position="25"/>
    </location>
</feature>
<evidence type="ECO:0000256" key="2">
    <source>
        <dbReference type="SAM" id="Phobius"/>
    </source>
</evidence>
<accession>A0A8E2B5P6</accession>
<feature type="transmembrane region" description="Helical" evidence="2">
    <location>
        <begin position="93"/>
        <end position="112"/>
    </location>
</feature>
<proteinExistence type="predicted"/>
<sequence>MTDWLRNPWAAVVISAVFGLLAPLLSRPLQRAMKPDRRNGETISNYQQTIIGNGNTQIIKTTAPDCGQGNDSPEPDRPRRTPKPLPTEEQLRNTHIAIGVVLIAATLAYVKYSTIPATMITGLAGGLVLATVFVTVVLARRRIERPPMWGATVLVSGLLAAASLTG</sequence>
<keyword evidence="2" id="KW-0472">Membrane</keyword>
<evidence type="ECO:0000313" key="3">
    <source>
        <dbReference type="EMBL" id="MBB2501482.1"/>
    </source>
</evidence>
<gene>
    <name evidence="3" type="ORF">H5411_20390</name>
</gene>
<comment type="caution">
    <text evidence="3">The sequence shown here is derived from an EMBL/GenBank/DDBJ whole genome shotgun (WGS) entry which is preliminary data.</text>
</comment>
<name>A0A8E2B5P6_9PSEU</name>
<dbReference type="EMBL" id="JACJHR010000027">
    <property type="protein sequence ID" value="MBB2501482.1"/>
    <property type="molecule type" value="Genomic_DNA"/>
</dbReference>
<feature type="region of interest" description="Disordered" evidence="1">
    <location>
        <begin position="61"/>
        <end position="87"/>
    </location>
</feature>
<feature type="transmembrane region" description="Helical" evidence="2">
    <location>
        <begin position="118"/>
        <end position="139"/>
    </location>
</feature>
<keyword evidence="2" id="KW-0812">Transmembrane</keyword>
<dbReference type="AlphaFoldDB" id="A0A8E2B5P6"/>
<dbReference type="RefSeq" id="WP_183124669.1">
    <property type="nucleotide sequence ID" value="NZ_JACJHR010000027.1"/>
</dbReference>
<keyword evidence="2" id="KW-1133">Transmembrane helix</keyword>
<evidence type="ECO:0000313" key="4">
    <source>
        <dbReference type="Proteomes" id="UP000550260"/>
    </source>
</evidence>
<dbReference type="Proteomes" id="UP000550260">
    <property type="component" value="Unassembled WGS sequence"/>
</dbReference>
<reference evidence="3 4" key="1">
    <citation type="submission" date="2020-08" db="EMBL/GenBank/DDBJ databases">
        <title>Amycolatopsis echigonensis JCM 21831.</title>
        <authorList>
            <person name="Tedsree N."/>
            <person name="Kuncharoen N."/>
            <person name="Likhitwitayawuid K."/>
            <person name="Tanasupawat S."/>
        </authorList>
    </citation>
    <scope>NUCLEOTIDE SEQUENCE [LARGE SCALE GENOMIC DNA]</scope>
    <source>
        <strain evidence="3 4">JCM 21831</strain>
    </source>
</reference>
<organism evidence="3 4">
    <name type="scientific">Amycolatopsis echigonensis</name>
    <dbReference type="NCBI Taxonomy" id="2576905"/>
    <lineage>
        <taxon>Bacteria</taxon>
        <taxon>Bacillati</taxon>
        <taxon>Actinomycetota</taxon>
        <taxon>Actinomycetes</taxon>
        <taxon>Pseudonocardiales</taxon>
        <taxon>Pseudonocardiaceae</taxon>
        <taxon>Amycolatopsis</taxon>
    </lineage>
</organism>
<evidence type="ECO:0000256" key="1">
    <source>
        <dbReference type="SAM" id="MobiDB-lite"/>
    </source>
</evidence>
<protein>
    <submittedName>
        <fullName evidence="3">Uncharacterized protein</fullName>
    </submittedName>
</protein>